<name>A0A1H5U6Z9_9FLAO</name>
<evidence type="ECO:0008006" key="3">
    <source>
        <dbReference type="Google" id="ProtNLM"/>
    </source>
</evidence>
<evidence type="ECO:0000313" key="2">
    <source>
        <dbReference type="Proteomes" id="UP000236738"/>
    </source>
</evidence>
<dbReference type="OrthoDB" id="1452770at2"/>
<protein>
    <recommendedName>
        <fullName evidence="3">Lipoprotein</fullName>
    </recommendedName>
</protein>
<reference evidence="2" key="1">
    <citation type="submission" date="2016-10" db="EMBL/GenBank/DDBJ databases">
        <authorList>
            <person name="Varghese N."/>
            <person name="Submissions S."/>
        </authorList>
    </citation>
    <scope>NUCLEOTIDE SEQUENCE [LARGE SCALE GENOMIC DNA]</scope>
    <source>
        <strain evidence="2">DSM 21580</strain>
    </source>
</reference>
<dbReference type="Proteomes" id="UP000236738">
    <property type="component" value="Unassembled WGS sequence"/>
</dbReference>
<dbReference type="RefSeq" id="WP_146063248.1">
    <property type="nucleotide sequence ID" value="NZ_FNUS01000001.1"/>
</dbReference>
<gene>
    <name evidence="1" type="ORF">SAMN05421847_0690</name>
</gene>
<dbReference type="EMBL" id="FNUS01000001">
    <property type="protein sequence ID" value="SEF70875.1"/>
    <property type="molecule type" value="Genomic_DNA"/>
</dbReference>
<evidence type="ECO:0000313" key="1">
    <source>
        <dbReference type="EMBL" id="SEF70875.1"/>
    </source>
</evidence>
<sequence>MKKIFYLLFPFLLFSCNKDALTETIAKSKITEFYGGKIDVAKIPETNGEKNASKYQIIITNSSLINSDSENANFHAGNIAWLFYHNLGAEKKNYPPIRVTEIIKNGKQKVYNFTLAELQEIDKLYRQVAVTNEFLIKNNTAAIVAEFDKKDNISQKDLDDLLESVYKEFGIIKEIQFQGFAFEEDEDLGEVINIKETLVMEKNNIALHLYYDRKTKKLVSFYIP</sequence>
<proteinExistence type="predicted"/>
<dbReference type="AlphaFoldDB" id="A0A1H5U6Z9"/>
<dbReference type="PROSITE" id="PS51257">
    <property type="entry name" value="PROKAR_LIPOPROTEIN"/>
    <property type="match status" value="1"/>
</dbReference>
<keyword evidence="2" id="KW-1185">Reference proteome</keyword>
<organism evidence="1 2">
    <name type="scientific">Halpernia humi</name>
    <dbReference type="NCBI Taxonomy" id="493375"/>
    <lineage>
        <taxon>Bacteria</taxon>
        <taxon>Pseudomonadati</taxon>
        <taxon>Bacteroidota</taxon>
        <taxon>Flavobacteriia</taxon>
        <taxon>Flavobacteriales</taxon>
        <taxon>Weeksellaceae</taxon>
        <taxon>Chryseobacterium group</taxon>
        <taxon>Halpernia</taxon>
    </lineage>
</organism>
<accession>A0A1H5U6Z9</accession>